<sequence length="355" mass="40687">MFIICLLRSLSSRSLLENFSQFYRVALAVCMSEPGFSLQDKGKGTIKKNVGYYIESDVAVFKVENCLFRLPTHMFIKESPHFSEIFGLCPNEHKDTGSCEDEATYGEQRSRDGSIVDLKGIKRNEFKSLLKVLYPLNMTNGIKLSKSEWVAVLYVSTEWNFCGVRQLAIGELHQSGSLSPVEKVVLGRKLFISSWVEEGLSGMVCREQPISDDEGVELDSHDDVLTALKVSWIREGRLTSTTPLQFGWETIEINREFKEELCILKEDEDKYMKPADKRREEALACEKALVEEAERKKRKEAKRKANEELLRKAEAERVEKMNQQEREREKQEEHRMKAGQLREFLSAARVAATIG</sequence>
<accession>A0A8H4R2W0</accession>
<evidence type="ECO:0000313" key="3">
    <source>
        <dbReference type="Proteomes" id="UP000521872"/>
    </source>
</evidence>
<evidence type="ECO:0000313" key="2">
    <source>
        <dbReference type="EMBL" id="KAF4620797.1"/>
    </source>
</evidence>
<proteinExistence type="predicted"/>
<dbReference type="Proteomes" id="UP000521872">
    <property type="component" value="Unassembled WGS sequence"/>
</dbReference>
<name>A0A8H4R2W0_9AGAR</name>
<evidence type="ECO:0000256" key="1">
    <source>
        <dbReference type="SAM" id="MobiDB-lite"/>
    </source>
</evidence>
<feature type="region of interest" description="Disordered" evidence="1">
    <location>
        <begin position="315"/>
        <end position="339"/>
    </location>
</feature>
<feature type="compositionally biased region" description="Basic and acidic residues" evidence="1">
    <location>
        <begin position="315"/>
        <end position="336"/>
    </location>
</feature>
<comment type="caution">
    <text evidence="2">The sequence shown here is derived from an EMBL/GenBank/DDBJ whole genome shotgun (WGS) entry which is preliminary data.</text>
</comment>
<evidence type="ECO:0008006" key="4">
    <source>
        <dbReference type="Google" id="ProtNLM"/>
    </source>
</evidence>
<dbReference type="EMBL" id="JAACJL010000015">
    <property type="protein sequence ID" value="KAF4620797.1"/>
    <property type="molecule type" value="Genomic_DNA"/>
</dbReference>
<protein>
    <recommendedName>
        <fullName evidence="4">BTB domain-containing protein</fullName>
    </recommendedName>
</protein>
<dbReference type="AlphaFoldDB" id="A0A8H4R2W0"/>
<gene>
    <name evidence="2" type="ORF">D9613_001030</name>
</gene>
<organism evidence="2 3">
    <name type="scientific">Agrocybe pediades</name>
    <dbReference type="NCBI Taxonomy" id="84607"/>
    <lineage>
        <taxon>Eukaryota</taxon>
        <taxon>Fungi</taxon>
        <taxon>Dikarya</taxon>
        <taxon>Basidiomycota</taxon>
        <taxon>Agaricomycotina</taxon>
        <taxon>Agaricomycetes</taxon>
        <taxon>Agaricomycetidae</taxon>
        <taxon>Agaricales</taxon>
        <taxon>Agaricineae</taxon>
        <taxon>Strophariaceae</taxon>
        <taxon>Agrocybe</taxon>
    </lineage>
</organism>
<keyword evidence="3" id="KW-1185">Reference proteome</keyword>
<reference evidence="2 3" key="1">
    <citation type="submission" date="2019-12" db="EMBL/GenBank/DDBJ databases">
        <authorList>
            <person name="Floudas D."/>
            <person name="Bentzer J."/>
            <person name="Ahren D."/>
            <person name="Johansson T."/>
            <person name="Persson P."/>
            <person name="Tunlid A."/>
        </authorList>
    </citation>
    <scope>NUCLEOTIDE SEQUENCE [LARGE SCALE GENOMIC DNA]</scope>
    <source>
        <strain evidence="2 3">CBS 102.39</strain>
    </source>
</reference>